<evidence type="ECO:0000256" key="6">
    <source>
        <dbReference type="ARBA" id="ARBA00022829"/>
    </source>
</evidence>
<keyword evidence="7 11" id="KW-0229">DNA integration</keyword>
<evidence type="ECO:0000313" key="15">
    <source>
        <dbReference type="Proteomes" id="UP000271426"/>
    </source>
</evidence>
<dbReference type="Pfam" id="PF00589">
    <property type="entry name" value="Phage_integrase"/>
    <property type="match status" value="1"/>
</dbReference>
<dbReference type="Gene3D" id="1.10.150.130">
    <property type="match status" value="1"/>
</dbReference>
<comment type="function">
    <text evidence="11">Site-specific tyrosine recombinase, which acts by catalyzing the cutting and rejoining of the recombining DNA molecules. The XerC-XerD complex is essential to convert dimers of the bacterial chromosome into monomers to permit their segregation at cell division. It also contributes to the segregational stability of plasmids.</text>
</comment>
<dbReference type="PROSITE" id="PS51900">
    <property type="entry name" value="CB"/>
    <property type="match status" value="1"/>
</dbReference>
<dbReference type="NCBIfam" id="TIGR02225">
    <property type="entry name" value="recomb_XerD"/>
    <property type="match status" value="1"/>
</dbReference>
<feature type="domain" description="Core-binding (CB)" evidence="13">
    <location>
        <begin position="1"/>
        <end position="94"/>
    </location>
</feature>
<dbReference type="InterPro" id="IPR013762">
    <property type="entry name" value="Integrase-like_cat_sf"/>
</dbReference>
<feature type="active site" evidence="11">
    <location>
        <position position="158"/>
    </location>
</feature>
<dbReference type="AlphaFoldDB" id="A0A3G6IZ72"/>
<dbReference type="InterPro" id="IPR002104">
    <property type="entry name" value="Integrase_catalytic"/>
</dbReference>
<dbReference type="Pfam" id="PF02899">
    <property type="entry name" value="Phage_int_SAM_1"/>
    <property type="match status" value="1"/>
</dbReference>
<keyword evidence="4 11" id="KW-0963">Cytoplasm</keyword>
<dbReference type="GO" id="GO:0009037">
    <property type="term" value="F:tyrosine-based site-specific recombinase activity"/>
    <property type="evidence" value="ECO:0007669"/>
    <property type="project" value="UniProtKB-UniRule"/>
</dbReference>
<accession>A0A3G6IZ72</accession>
<dbReference type="GO" id="GO:0003677">
    <property type="term" value="F:DNA binding"/>
    <property type="evidence" value="ECO:0007669"/>
    <property type="project" value="UniProtKB-UniRule"/>
</dbReference>
<dbReference type="CDD" id="cd00798">
    <property type="entry name" value="INT_XerDC_C"/>
    <property type="match status" value="1"/>
</dbReference>
<keyword evidence="9 11" id="KW-0233">DNA recombination</keyword>
<dbReference type="HAMAP" id="MF_01807">
    <property type="entry name" value="Recomb_XerD"/>
    <property type="match status" value="1"/>
</dbReference>
<evidence type="ECO:0000256" key="4">
    <source>
        <dbReference type="ARBA" id="ARBA00022490"/>
    </source>
</evidence>
<proteinExistence type="inferred from homology"/>
<dbReference type="Proteomes" id="UP000271426">
    <property type="component" value="Chromosome"/>
</dbReference>
<feature type="active site" evidence="11">
    <location>
        <position position="182"/>
    </location>
</feature>
<dbReference type="InterPro" id="IPR010998">
    <property type="entry name" value="Integrase_recombinase_N"/>
</dbReference>
<feature type="active site" description="O-(3'-phospho-DNA)-tyrosine intermediate" evidence="11">
    <location>
        <position position="287"/>
    </location>
</feature>
<dbReference type="PROSITE" id="PS51898">
    <property type="entry name" value="TYR_RECOMBINASE"/>
    <property type="match status" value="1"/>
</dbReference>
<dbReference type="PANTHER" id="PTHR30349">
    <property type="entry name" value="PHAGE INTEGRASE-RELATED"/>
    <property type="match status" value="1"/>
</dbReference>
<gene>
    <name evidence="14" type="primary">xerD2</name>
    <name evidence="11" type="synonym">xerD</name>
    <name evidence="14" type="ORF">CPPEL_06160</name>
</gene>
<evidence type="ECO:0000256" key="11">
    <source>
        <dbReference type="HAMAP-Rule" id="MF_01807"/>
    </source>
</evidence>
<dbReference type="PANTHER" id="PTHR30349:SF81">
    <property type="entry name" value="TYROSINE RECOMBINASE XERC"/>
    <property type="match status" value="1"/>
</dbReference>
<dbReference type="Gene3D" id="1.10.443.10">
    <property type="entry name" value="Intergrase catalytic core"/>
    <property type="match status" value="1"/>
</dbReference>
<dbReference type="GO" id="GO:0051301">
    <property type="term" value="P:cell division"/>
    <property type="evidence" value="ECO:0007669"/>
    <property type="project" value="UniProtKB-KW"/>
</dbReference>
<feature type="active site" evidence="11">
    <location>
        <position position="255"/>
    </location>
</feature>
<sequence length="306" mass="33824">MNPETLGKKWLRHLAVEKGLSKNTLSNYRRDLQRYTQWLDYQQIEDLQRVDQPMVERYVAYLRQGDPETGRAPLAQSSAARALIVVRGFHAFALNEGLIEHNVAANVQPAQAAQHLPETLSVEEVTTLIESIPDADQATATDLRDRALLELLYGTGARISELLALHIDQVAQLDGLMVITGKGNKQRIVPVGAKAQAALENYLVRGRPSLAKGRSHALFLNSRGNALSRTSAWHVLKQAAQRAGIEKDISPHTLRHSYASHLIEGGADVRVVQELLGHASVTTTQIYTHISAENLRNVWASSHPRA</sequence>
<dbReference type="GO" id="GO:0005737">
    <property type="term" value="C:cytoplasm"/>
    <property type="evidence" value="ECO:0007669"/>
    <property type="project" value="UniProtKB-SubCell"/>
</dbReference>
<comment type="similarity">
    <text evidence="2 11">Belongs to the 'phage' integrase family. XerD subfamily.</text>
</comment>
<evidence type="ECO:0000259" key="13">
    <source>
        <dbReference type="PROSITE" id="PS51900"/>
    </source>
</evidence>
<dbReference type="InterPro" id="IPR023009">
    <property type="entry name" value="Tyrosine_recombinase_XerC/XerD"/>
</dbReference>
<evidence type="ECO:0000256" key="5">
    <source>
        <dbReference type="ARBA" id="ARBA00022618"/>
    </source>
</evidence>
<feature type="active site" evidence="11">
    <location>
        <position position="278"/>
    </location>
</feature>
<dbReference type="InterPro" id="IPR011010">
    <property type="entry name" value="DNA_brk_join_enz"/>
</dbReference>
<dbReference type="KEGG" id="cpso:CPPEL_06160"/>
<dbReference type="InterPro" id="IPR050090">
    <property type="entry name" value="Tyrosine_recombinase_XerCD"/>
</dbReference>
<dbReference type="GO" id="GO:0007059">
    <property type="term" value="P:chromosome segregation"/>
    <property type="evidence" value="ECO:0007669"/>
    <property type="project" value="UniProtKB-UniRule"/>
</dbReference>
<dbReference type="OrthoDB" id="9801717at2"/>
<protein>
    <recommendedName>
        <fullName evidence="3 11">Tyrosine recombinase XerD</fullName>
    </recommendedName>
</protein>
<dbReference type="RefSeq" id="WP_123960282.1">
    <property type="nucleotide sequence ID" value="NZ_CP033898.1"/>
</dbReference>
<comment type="subcellular location">
    <subcellularLocation>
        <location evidence="1 11">Cytoplasm</location>
    </subcellularLocation>
</comment>
<keyword evidence="10 11" id="KW-0131">Cell cycle</keyword>
<reference evidence="14 15" key="1">
    <citation type="submission" date="2018-11" db="EMBL/GenBank/DDBJ databases">
        <authorList>
            <person name="Kleinhagauer T."/>
            <person name="Glaeser S.P."/>
            <person name="Spergser J."/>
            <person name="Ruckert C."/>
            <person name="Kaempfer P."/>
            <person name="Busse H.-J."/>
        </authorList>
    </citation>
    <scope>NUCLEOTIDE SEQUENCE [LARGE SCALE GENOMIC DNA]</scope>
    <source>
        <strain evidence="14 15">812CH</strain>
    </source>
</reference>
<evidence type="ECO:0000256" key="3">
    <source>
        <dbReference type="ARBA" id="ARBA00015810"/>
    </source>
</evidence>
<keyword evidence="5 11" id="KW-0132">Cell division</keyword>
<feature type="domain" description="Tyr recombinase" evidence="12">
    <location>
        <begin position="115"/>
        <end position="300"/>
    </location>
</feature>
<name>A0A3G6IZ72_9CORY</name>
<dbReference type="InterPro" id="IPR011932">
    <property type="entry name" value="Recomb_XerD"/>
</dbReference>
<dbReference type="EMBL" id="CP033898">
    <property type="protein sequence ID" value="AZA09350.1"/>
    <property type="molecule type" value="Genomic_DNA"/>
</dbReference>
<organism evidence="14 15">
    <name type="scientific">Corynebacterium pseudopelargi</name>
    <dbReference type="NCBI Taxonomy" id="2080757"/>
    <lineage>
        <taxon>Bacteria</taxon>
        <taxon>Bacillati</taxon>
        <taxon>Actinomycetota</taxon>
        <taxon>Actinomycetes</taxon>
        <taxon>Mycobacteriales</taxon>
        <taxon>Corynebacteriaceae</taxon>
        <taxon>Corynebacterium</taxon>
    </lineage>
</organism>
<keyword evidence="6 11" id="KW-0159">Chromosome partition</keyword>
<feature type="active site" evidence="11">
    <location>
        <position position="252"/>
    </location>
</feature>
<keyword evidence="8 11" id="KW-0238">DNA-binding</keyword>
<evidence type="ECO:0000256" key="1">
    <source>
        <dbReference type="ARBA" id="ARBA00004496"/>
    </source>
</evidence>
<evidence type="ECO:0000256" key="7">
    <source>
        <dbReference type="ARBA" id="ARBA00022908"/>
    </source>
</evidence>
<evidence type="ECO:0000256" key="10">
    <source>
        <dbReference type="ARBA" id="ARBA00023306"/>
    </source>
</evidence>
<evidence type="ECO:0000313" key="14">
    <source>
        <dbReference type="EMBL" id="AZA09350.1"/>
    </source>
</evidence>
<dbReference type="GO" id="GO:0006313">
    <property type="term" value="P:DNA transposition"/>
    <property type="evidence" value="ECO:0007669"/>
    <property type="project" value="UniProtKB-UniRule"/>
</dbReference>
<dbReference type="NCBIfam" id="NF001399">
    <property type="entry name" value="PRK00283.1"/>
    <property type="match status" value="1"/>
</dbReference>
<evidence type="ECO:0000256" key="8">
    <source>
        <dbReference type="ARBA" id="ARBA00023125"/>
    </source>
</evidence>
<dbReference type="InterPro" id="IPR044068">
    <property type="entry name" value="CB"/>
</dbReference>
<dbReference type="InterPro" id="IPR004107">
    <property type="entry name" value="Integrase_SAM-like_N"/>
</dbReference>
<evidence type="ECO:0000256" key="2">
    <source>
        <dbReference type="ARBA" id="ARBA00010450"/>
    </source>
</evidence>
<dbReference type="SUPFAM" id="SSF56349">
    <property type="entry name" value="DNA breaking-rejoining enzymes"/>
    <property type="match status" value="1"/>
</dbReference>
<comment type="subunit">
    <text evidence="11">Forms a cyclic heterotetrameric complex composed of two molecules of XerC and two molecules of XerD.</text>
</comment>
<dbReference type="HAMAP" id="MF_01808">
    <property type="entry name" value="Recomb_XerC_XerD"/>
    <property type="match status" value="1"/>
</dbReference>
<keyword evidence="15" id="KW-1185">Reference proteome</keyword>
<evidence type="ECO:0000256" key="9">
    <source>
        <dbReference type="ARBA" id="ARBA00023172"/>
    </source>
</evidence>
<evidence type="ECO:0000259" key="12">
    <source>
        <dbReference type="PROSITE" id="PS51898"/>
    </source>
</evidence>